<dbReference type="RefSeq" id="WP_048705175.1">
    <property type="nucleotide sequence ID" value="NZ_CP014646.1"/>
</dbReference>
<organism evidence="1 2">
    <name type="scientific">Thauera humireducens</name>
    <dbReference type="NCBI Taxonomy" id="1134435"/>
    <lineage>
        <taxon>Bacteria</taxon>
        <taxon>Pseudomonadati</taxon>
        <taxon>Pseudomonadota</taxon>
        <taxon>Betaproteobacteria</taxon>
        <taxon>Rhodocyclales</taxon>
        <taxon>Zoogloeaceae</taxon>
        <taxon>Thauera</taxon>
    </lineage>
</organism>
<accession>A0A127K4X2</accession>
<proteinExistence type="predicted"/>
<dbReference type="EMBL" id="CP014646">
    <property type="protein sequence ID" value="AMO36997.1"/>
    <property type="molecule type" value="Genomic_DNA"/>
</dbReference>
<dbReference type="KEGG" id="thu:AC731_008565"/>
<keyword evidence="2" id="KW-1185">Reference proteome</keyword>
<reference evidence="2" key="1">
    <citation type="submission" date="2016-03" db="EMBL/GenBank/DDBJ databases">
        <authorList>
            <person name="Ma C."/>
            <person name="Zhou S."/>
            <person name="Yang G."/>
        </authorList>
    </citation>
    <scope>NUCLEOTIDE SEQUENCE [LARGE SCALE GENOMIC DNA]</scope>
    <source>
        <strain evidence="2">SgZ-1</strain>
    </source>
</reference>
<evidence type="ECO:0000313" key="1">
    <source>
        <dbReference type="EMBL" id="AMO36997.1"/>
    </source>
</evidence>
<dbReference type="AlphaFoldDB" id="A0A127K4X2"/>
<sequence length="67" mass="7103">MFTKLFVISLAVVGMAALSVLLDRGHARVVDSLVQMPSCGGNEPQCQGMSSTTKASANQFFAMLAMH</sequence>
<evidence type="ECO:0000313" key="2">
    <source>
        <dbReference type="Proteomes" id="UP000036902"/>
    </source>
</evidence>
<dbReference type="Proteomes" id="UP000036902">
    <property type="component" value="Chromosome"/>
</dbReference>
<name>A0A127K4X2_9RHOO</name>
<protein>
    <submittedName>
        <fullName evidence="1">Uncharacterized protein</fullName>
    </submittedName>
</protein>
<gene>
    <name evidence="1" type="ORF">AC731_008565</name>
</gene>